<keyword evidence="1" id="KW-0472">Membrane</keyword>
<keyword evidence="1" id="KW-0812">Transmembrane</keyword>
<proteinExistence type="predicted"/>
<organism evidence="2 3">
    <name type="scientific">Linderina pennispora</name>
    <dbReference type="NCBI Taxonomy" id="61395"/>
    <lineage>
        <taxon>Eukaryota</taxon>
        <taxon>Fungi</taxon>
        <taxon>Fungi incertae sedis</taxon>
        <taxon>Zoopagomycota</taxon>
        <taxon>Kickxellomycotina</taxon>
        <taxon>Kickxellomycetes</taxon>
        <taxon>Kickxellales</taxon>
        <taxon>Kickxellaceae</taxon>
        <taxon>Linderina</taxon>
    </lineage>
</organism>
<evidence type="ECO:0000256" key="1">
    <source>
        <dbReference type="SAM" id="Phobius"/>
    </source>
</evidence>
<name>A0A1Y1WI83_9FUNG</name>
<dbReference type="RefSeq" id="XP_040746415.1">
    <property type="nucleotide sequence ID" value="XM_040892196.1"/>
</dbReference>
<sequence>MRSASLLFRFTQLTRTKKRVCLSHLCGLQSVSIPFLATGLLGESVHMVATLDLSGPLPLVITRLLSIYFATWLSQLGPSPFRSGAI</sequence>
<evidence type="ECO:0000313" key="3">
    <source>
        <dbReference type="Proteomes" id="UP000193922"/>
    </source>
</evidence>
<dbReference type="AlphaFoldDB" id="A0A1Y1WI83"/>
<dbReference type="EMBL" id="MCFD01000002">
    <property type="protein sequence ID" value="ORX73075.1"/>
    <property type="molecule type" value="Genomic_DNA"/>
</dbReference>
<dbReference type="GeneID" id="63808844"/>
<protein>
    <submittedName>
        <fullName evidence="2">Uncharacterized protein</fullName>
    </submittedName>
</protein>
<keyword evidence="3" id="KW-1185">Reference proteome</keyword>
<keyword evidence="1" id="KW-1133">Transmembrane helix</keyword>
<comment type="caution">
    <text evidence="2">The sequence shown here is derived from an EMBL/GenBank/DDBJ whole genome shotgun (WGS) entry which is preliminary data.</text>
</comment>
<reference evidence="2 3" key="1">
    <citation type="submission" date="2016-07" db="EMBL/GenBank/DDBJ databases">
        <title>Pervasive Adenine N6-methylation of Active Genes in Fungi.</title>
        <authorList>
            <consortium name="DOE Joint Genome Institute"/>
            <person name="Mondo S.J."/>
            <person name="Dannebaum R.O."/>
            <person name="Kuo R.C."/>
            <person name="Labutti K."/>
            <person name="Haridas S."/>
            <person name="Kuo A."/>
            <person name="Salamov A."/>
            <person name="Ahrendt S.R."/>
            <person name="Lipzen A."/>
            <person name="Sullivan W."/>
            <person name="Andreopoulos W.B."/>
            <person name="Clum A."/>
            <person name="Lindquist E."/>
            <person name="Daum C."/>
            <person name="Ramamoorthy G.K."/>
            <person name="Gryganskyi A."/>
            <person name="Culley D."/>
            <person name="Magnuson J.K."/>
            <person name="James T.Y."/>
            <person name="O'Malley M.A."/>
            <person name="Stajich J.E."/>
            <person name="Spatafora J.W."/>
            <person name="Visel A."/>
            <person name="Grigoriev I.V."/>
        </authorList>
    </citation>
    <scope>NUCLEOTIDE SEQUENCE [LARGE SCALE GENOMIC DNA]</scope>
    <source>
        <strain evidence="2 3">ATCC 12442</strain>
    </source>
</reference>
<evidence type="ECO:0000313" key="2">
    <source>
        <dbReference type="EMBL" id="ORX73075.1"/>
    </source>
</evidence>
<feature type="transmembrane region" description="Helical" evidence="1">
    <location>
        <begin position="21"/>
        <end position="41"/>
    </location>
</feature>
<accession>A0A1Y1WI83</accession>
<dbReference type="Proteomes" id="UP000193922">
    <property type="component" value="Unassembled WGS sequence"/>
</dbReference>
<gene>
    <name evidence="2" type="ORF">DL89DRAFT_87694</name>
</gene>